<dbReference type="PANTHER" id="PTHR34388:SF1">
    <property type="entry name" value="DNA POLYMERASE III SUBUNIT DELTA"/>
    <property type="match status" value="1"/>
</dbReference>
<evidence type="ECO:0000256" key="1">
    <source>
        <dbReference type="ARBA" id="ARBA00012417"/>
    </source>
</evidence>
<gene>
    <name evidence="11" type="ORF">U473_03340</name>
</gene>
<proteinExistence type="inferred from homology"/>
<dbReference type="Pfam" id="PF06144">
    <property type="entry name" value="DNA_pol3_delta"/>
    <property type="match status" value="1"/>
</dbReference>
<dbReference type="Proteomes" id="UP000070352">
    <property type="component" value="Unassembled WGS sequence"/>
</dbReference>
<evidence type="ECO:0000256" key="2">
    <source>
        <dbReference type="ARBA" id="ARBA00017703"/>
    </source>
</evidence>
<comment type="caution">
    <text evidence="11">The sequence shown here is derived from an EMBL/GenBank/DDBJ whole genome shotgun (WGS) entry which is preliminary data.</text>
</comment>
<feature type="domain" description="DNA polymerase III delta subunit-like C-terminal" evidence="10">
    <location>
        <begin position="204"/>
        <end position="322"/>
    </location>
</feature>
<dbReference type="Gene3D" id="3.40.50.300">
    <property type="entry name" value="P-loop containing nucleotide triphosphate hydrolases"/>
    <property type="match status" value="1"/>
</dbReference>
<name>A0A135L2C3_9BACI</name>
<comment type="similarity">
    <text evidence="7">Belongs to the DNA polymerase HolA subunit family.</text>
</comment>
<evidence type="ECO:0000256" key="3">
    <source>
        <dbReference type="ARBA" id="ARBA00022679"/>
    </source>
</evidence>
<evidence type="ECO:0000259" key="9">
    <source>
        <dbReference type="Pfam" id="PF06144"/>
    </source>
</evidence>
<dbReference type="InterPro" id="IPR027417">
    <property type="entry name" value="P-loop_NTPase"/>
</dbReference>
<reference evidence="11 12" key="1">
    <citation type="submission" date="2016-02" db="EMBL/GenBank/DDBJ databases">
        <title>Draft Genome for Tepidibacillus decaturensis nov. sp. Strain Z9, an Anaerobic, Moderately Thermophilic and Heterotrophic Bacterium from Deep Subsurface of the Illinois Basin, USA.</title>
        <authorList>
            <person name="Dong Y."/>
            <person name="Chang J.Y."/>
            <person name="Sanford R."/>
            <person name="Fouke B.W."/>
        </authorList>
    </citation>
    <scope>NUCLEOTIDE SEQUENCE [LARGE SCALE GENOMIC DNA]</scope>
    <source>
        <strain evidence="11 12">Z9</strain>
    </source>
</reference>
<feature type="domain" description="DNA polymerase III delta N-terminal" evidence="9">
    <location>
        <begin position="6"/>
        <end position="128"/>
    </location>
</feature>
<protein>
    <recommendedName>
        <fullName evidence="2">DNA polymerase III subunit delta</fullName>
        <ecNumber evidence="1">2.7.7.7</ecNumber>
    </recommendedName>
</protein>
<sequence>MSKRIYLFYGTESFLIENKIKNIIHKSIPEDQRDMNVITYDLLNTPIEEIIQDAETLPFLADHKIVIGKNAFLFTGQKVPQKIEHQIDRLEQYLEQPVDFSTLIFWVPVDKLDERRKIVKQMKKFAQVESFSSLSDASLLDWLTEIAKKEGVEILPEAGQLLIHLVGQDLQLLNQEIIKMATYVGKSGLIDEKVVQELSVRTIEQDIFALIDQVANLQIEVAFQIFYDLLKNKEDPIKMVALLARQFRLILYSKELQRKGYSAQQIASQLGTHPYAIQIALKQSVKFNEQQLQNILIKLAEIDYEIKTGLKDKVLALEMFFFYLKNPTFFP</sequence>
<dbReference type="STRING" id="1413211.U473_03340"/>
<comment type="catalytic activity">
    <reaction evidence="8">
        <text>DNA(n) + a 2'-deoxyribonucleoside 5'-triphosphate = DNA(n+1) + diphosphate</text>
        <dbReference type="Rhea" id="RHEA:22508"/>
        <dbReference type="Rhea" id="RHEA-COMP:17339"/>
        <dbReference type="Rhea" id="RHEA-COMP:17340"/>
        <dbReference type="ChEBI" id="CHEBI:33019"/>
        <dbReference type="ChEBI" id="CHEBI:61560"/>
        <dbReference type="ChEBI" id="CHEBI:173112"/>
        <dbReference type="EC" id="2.7.7.7"/>
    </reaction>
</comment>
<evidence type="ECO:0000256" key="8">
    <source>
        <dbReference type="ARBA" id="ARBA00049244"/>
    </source>
</evidence>
<keyword evidence="3" id="KW-0808">Transferase</keyword>
<dbReference type="Pfam" id="PF21694">
    <property type="entry name" value="DNA_pol3_delta_C"/>
    <property type="match status" value="1"/>
</dbReference>
<dbReference type="Gene3D" id="1.10.8.60">
    <property type="match status" value="1"/>
</dbReference>
<keyword evidence="4" id="KW-0548">Nucleotidyltransferase</keyword>
<dbReference type="SUPFAM" id="SSF48019">
    <property type="entry name" value="post-AAA+ oligomerization domain-like"/>
    <property type="match status" value="1"/>
</dbReference>
<dbReference type="EMBL" id="LSKU01000001">
    <property type="protein sequence ID" value="KXG43161.1"/>
    <property type="molecule type" value="Genomic_DNA"/>
</dbReference>
<dbReference type="InterPro" id="IPR005790">
    <property type="entry name" value="DNA_polIII_delta"/>
</dbReference>
<dbReference type="GO" id="GO:0009360">
    <property type="term" value="C:DNA polymerase III complex"/>
    <property type="evidence" value="ECO:0007669"/>
    <property type="project" value="InterPro"/>
</dbReference>
<evidence type="ECO:0000313" key="12">
    <source>
        <dbReference type="Proteomes" id="UP000070352"/>
    </source>
</evidence>
<evidence type="ECO:0000259" key="10">
    <source>
        <dbReference type="Pfam" id="PF21694"/>
    </source>
</evidence>
<dbReference type="EC" id="2.7.7.7" evidence="1"/>
<evidence type="ECO:0000256" key="7">
    <source>
        <dbReference type="ARBA" id="ARBA00034754"/>
    </source>
</evidence>
<keyword evidence="5" id="KW-0235">DNA replication</keyword>
<dbReference type="GO" id="GO:0003677">
    <property type="term" value="F:DNA binding"/>
    <property type="evidence" value="ECO:0007669"/>
    <property type="project" value="InterPro"/>
</dbReference>
<dbReference type="SUPFAM" id="SSF52540">
    <property type="entry name" value="P-loop containing nucleoside triphosphate hydrolases"/>
    <property type="match status" value="1"/>
</dbReference>
<dbReference type="RefSeq" id="WP_161937274.1">
    <property type="nucleotide sequence ID" value="NZ_LSKU01000001.1"/>
</dbReference>
<keyword evidence="6" id="KW-0239">DNA-directed DNA polymerase</keyword>
<keyword evidence="12" id="KW-1185">Reference proteome</keyword>
<dbReference type="InterPro" id="IPR048466">
    <property type="entry name" value="DNA_pol3_delta-like_C"/>
</dbReference>
<dbReference type="OrthoDB" id="9775929at2"/>
<dbReference type="GO" id="GO:0003887">
    <property type="term" value="F:DNA-directed DNA polymerase activity"/>
    <property type="evidence" value="ECO:0007669"/>
    <property type="project" value="UniProtKB-KW"/>
</dbReference>
<evidence type="ECO:0000313" key="11">
    <source>
        <dbReference type="EMBL" id="KXG43161.1"/>
    </source>
</evidence>
<organism evidence="11 12">
    <name type="scientific">Tepidibacillus decaturensis</name>
    <dbReference type="NCBI Taxonomy" id="1413211"/>
    <lineage>
        <taxon>Bacteria</taxon>
        <taxon>Bacillati</taxon>
        <taxon>Bacillota</taxon>
        <taxon>Bacilli</taxon>
        <taxon>Bacillales</taxon>
        <taxon>Bacillaceae</taxon>
        <taxon>Tepidibacillus</taxon>
    </lineage>
</organism>
<dbReference type="PANTHER" id="PTHR34388">
    <property type="entry name" value="DNA POLYMERASE III SUBUNIT DELTA"/>
    <property type="match status" value="1"/>
</dbReference>
<dbReference type="InterPro" id="IPR008921">
    <property type="entry name" value="DNA_pol3_clamp-load_cplx_C"/>
</dbReference>
<dbReference type="NCBIfam" id="TIGR01128">
    <property type="entry name" value="holA"/>
    <property type="match status" value="1"/>
</dbReference>
<dbReference type="AlphaFoldDB" id="A0A135L2C3"/>
<evidence type="ECO:0000256" key="5">
    <source>
        <dbReference type="ARBA" id="ARBA00022705"/>
    </source>
</evidence>
<dbReference type="InterPro" id="IPR010372">
    <property type="entry name" value="DNA_pol3_delta_N"/>
</dbReference>
<evidence type="ECO:0000256" key="6">
    <source>
        <dbReference type="ARBA" id="ARBA00022932"/>
    </source>
</evidence>
<dbReference type="Gene3D" id="1.20.272.10">
    <property type="match status" value="1"/>
</dbReference>
<dbReference type="GO" id="GO:0006261">
    <property type="term" value="P:DNA-templated DNA replication"/>
    <property type="evidence" value="ECO:0007669"/>
    <property type="project" value="TreeGrafter"/>
</dbReference>
<accession>A0A135L2C3</accession>
<evidence type="ECO:0000256" key="4">
    <source>
        <dbReference type="ARBA" id="ARBA00022695"/>
    </source>
</evidence>